<dbReference type="InterPro" id="IPR017853">
    <property type="entry name" value="GH"/>
</dbReference>
<organism evidence="5 6">
    <name type="scientific">Pseudoclavibacter terrae</name>
    <dbReference type="NCBI Taxonomy" id="1530195"/>
    <lineage>
        <taxon>Bacteria</taxon>
        <taxon>Bacillati</taxon>
        <taxon>Actinomycetota</taxon>
        <taxon>Actinomycetes</taxon>
        <taxon>Micrococcales</taxon>
        <taxon>Microbacteriaceae</taxon>
        <taxon>Pseudoclavibacter</taxon>
    </lineage>
</organism>
<dbReference type="RefSeq" id="WP_151423527.1">
    <property type="nucleotide sequence ID" value="NZ_WBJX01000002.1"/>
</dbReference>
<gene>
    <name evidence="5" type="ORF">F8O03_08905</name>
</gene>
<evidence type="ECO:0000256" key="1">
    <source>
        <dbReference type="ARBA" id="ARBA00008061"/>
    </source>
</evidence>
<dbReference type="CDD" id="cd11334">
    <property type="entry name" value="AmyAc_TreS"/>
    <property type="match status" value="1"/>
</dbReference>
<name>A0A7J5B3A3_9MICO</name>
<accession>A0A7J5B3A3</accession>
<dbReference type="Gene3D" id="3.20.20.80">
    <property type="entry name" value="Glycosidases"/>
    <property type="match status" value="1"/>
</dbReference>
<dbReference type="GO" id="GO:0043169">
    <property type="term" value="F:cation binding"/>
    <property type="evidence" value="ECO:0007669"/>
    <property type="project" value="InterPro"/>
</dbReference>
<dbReference type="PANTHER" id="PTHR10357">
    <property type="entry name" value="ALPHA-AMYLASE FAMILY MEMBER"/>
    <property type="match status" value="1"/>
</dbReference>
<feature type="domain" description="Glycosyl hydrolase family 13 catalytic" evidence="4">
    <location>
        <begin position="18"/>
        <end position="414"/>
    </location>
</feature>
<protein>
    <recommendedName>
        <fullName evidence="3">Alpha-amylase</fullName>
        <ecNumber evidence="3">3.2.1.1</ecNumber>
    </recommendedName>
</protein>
<keyword evidence="3" id="KW-0326">Glycosidase</keyword>
<evidence type="ECO:0000256" key="3">
    <source>
        <dbReference type="RuleBase" id="RU361134"/>
    </source>
</evidence>
<dbReference type="PRINTS" id="PR00110">
    <property type="entry name" value="ALPHAAMYLASE"/>
</dbReference>
<dbReference type="InterPro" id="IPR006047">
    <property type="entry name" value="GH13_cat_dom"/>
</dbReference>
<dbReference type="SUPFAM" id="SSF51445">
    <property type="entry name" value="(Trans)glycosidases"/>
    <property type="match status" value="1"/>
</dbReference>
<sequence>MRLVDTSDLWWKNAVIYCVDVAKYLDDDGDGTGDLSGLSRRLDYLAELGVSCLWLMPIYTSPKQDNGYDVADFYGIDPKLGTHGDVVELIRTAEDRGIRVIVDLVVNHTSDQHPWFKSARRSKDSPFRDFYVWRDEPPEDSRESMFPDQEDGVWEWDERTEQYYLHSFYRHQPDLNAGNPRVQEELSKVMGFWLQLGVSGFRVDAVPSLVSSPLRRDPKRDHDVLRSLREFAQRRSSDAALIGEVNLPYEEQVEYFGEAGEGELHMQFDFPGNQALYLALARRDPSALRHMLGRRPEVDVQSQWANFIRNHDELTLDQLSDAERQEVFEAFAPDEHQRVFDRGIRRRLPPMLGGDPRWVRMVYSLLFSLPGTPVLFYGEEIGMGEHLDIDERDAVRTPMQWDGDEFRAGFSTARPRRFPLPLAEGPWSPRHVNVEDQLFDEDSLFSFVAMLARTYRQSAEIGWGAFEALDCDAPSVLAHSCATASRRFVALHSFSDEAVTVQVSIVGEPEGSVLTDLADGTKIDLVEGRVAFDLLPYGARRFRVSRPGDGRLR</sequence>
<evidence type="ECO:0000313" key="6">
    <source>
        <dbReference type="Proteomes" id="UP000490386"/>
    </source>
</evidence>
<proteinExistence type="inferred from homology"/>
<comment type="similarity">
    <text evidence="1 2">Belongs to the glycosyl hydrolase 13 family.</text>
</comment>
<dbReference type="InterPro" id="IPR045857">
    <property type="entry name" value="O16G_dom_2"/>
</dbReference>
<dbReference type="Pfam" id="PF00128">
    <property type="entry name" value="Alpha-amylase"/>
    <property type="match status" value="2"/>
</dbReference>
<dbReference type="Gene3D" id="3.90.400.10">
    <property type="entry name" value="Oligo-1,6-glucosidase, Domain 2"/>
    <property type="match status" value="1"/>
</dbReference>
<keyword evidence="3" id="KW-0378">Hydrolase</keyword>
<dbReference type="Proteomes" id="UP000490386">
    <property type="component" value="Unassembled WGS sequence"/>
</dbReference>
<keyword evidence="3" id="KW-0119">Carbohydrate metabolism</keyword>
<dbReference type="InterPro" id="IPR013780">
    <property type="entry name" value="Glyco_hydro_b"/>
</dbReference>
<dbReference type="GO" id="GO:0004556">
    <property type="term" value="F:alpha-amylase activity"/>
    <property type="evidence" value="ECO:0007669"/>
    <property type="project" value="UniProtKB-UniRule"/>
</dbReference>
<dbReference type="Gene3D" id="2.60.40.1180">
    <property type="entry name" value="Golgi alpha-mannosidase II"/>
    <property type="match status" value="1"/>
</dbReference>
<dbReference type="EC" id="3.2.1.1" evidence="3"/>
<evidence type="ECO:0000256" key="2">
    <source>
        <dbReference type="RuleBase" id="RU003615"/>
    </source>
</evidence>
<reference evidence="5 6" key="1">
    <citation type="submission" date="2019-09" db="EMBL/GenBank/DDBJ databases">
        <title>Phylogeny of genus Pseudoclavibacter and closely related genus.</title>
        <authorList>
            <person name="Li Y."/>
        </authorList>
    </citation>
    <scope>NUCLEOTIDE SEQUENCE [LARGE SCALE GENOMIC DNA]</scope>
    <source>
        <strain evidence="5 6">THG-MD12</strain>
    </source>
</reference>
<dbReference type="InterPro" id="IPR006046">
    <property type="entry name" value="Alpha_amylase"/>
</dbReference>
<dbReference type="AlphaFoldDB" id="A0A7J5B3A3"/>
<dbReference type="InterPro" id="IPR054049">
    <property type="entry name" value="SupH-like_C"/>
</dbReference>
<dbReference type="SUPFAM" id="SSF51011">
    <property type="entry name" value="Glycosyl hydrolase domain"/>
    <property type="match status" value="1"/>
</dbReference>
<dbReference type="Pfam" id="PF22157">
    <property type="entry name" value="SupH-like_C"/>
    <property type="match status" value="1"/>
</dbReference>
<keyword evidence="6" id="KW-1185">Reference proteome</keyword>
<comment type="catalytic activity">
    <reaction evidence="3">
        <text>Endohydrolysis of (1-&gt;4)-alpha-D-glucosidic linkages in polysaccharides containing three or more (1-&gt;4)-alpha-linked D-glucose units.</text>
        <dbReference type="EC" id="3.2.1.1"/>
    </reaction>
</comment>
<dbReference type="SMART" id="SM00642">
    <property type="entry name" value="Aamy"/>
    <property type="match status" value="1"/>
</dbReference>
<dbReference type="PANTHER" id="PTHR10357:SF219">
    <property type="entry name" value="MALTOSE ALPHA-D-GLUCOSYLTRANSFERASE"/>
    <property type="match status" value="1"/>
</dbReference>
<dbReference type="GO" id="GO:0005975">
    <property type="term" value="P:carbohydrate metabolic process"/>
    <property type="evidence" value="ECO:0007669"/>
    <property type="project" value="InterPro"/>
</dbReference>
<evidence type="ECO:0000259" key="4">
    <source>
        <dbReference type="SMART" id="SM00642"/>
    </source>
</evidence>
<comment type="caution">
    <text evidence="5">The sequence shown here is derived from an EMBL/GenBank/DDBJ whole genome shotgun (WGS) entry which is preliminary data.</text>
</comment>
<dbReference type="EMBL" id="WBJX01000002">
    <property type="protein sequence ID" value="KAB1638496.1"/>
    <property type="molecule type" value="Genomic_DNA"/>
</dbReference>
<evidence type="ECO:0000313" key="5">
    <source>
        <dbReference type="EMBL" id="KAB1638496.1"/>
    </source>
</evidence>
<dbReference type="OrthoDB" id="9043248at2"/>